<reference evidence="1 2" key="1">
    <citation type="journal article" date="2018" name="Front. Plant Sci.">
        <title>Red Clover (Trifolium pratense) and Zigzag Clover (T. medium) - A Picture of Genomic Similarities and Differences.</title>
        <authorList>
            <person name="Dluhosova J."/>
            <person name="Istvanek J."/>
            <person name="Nedelnik J."/>
            <person name="Repkova J."/>
        </authorList>
    </citation>
    <scope>NUCLEOTIDE SEQUENCE [LARGE SCALE GENOMIC DNA]</scope>
    <source>
        <strain evidence="2">cv. 10/8</strain>
        <tissue evidence="1">Leaf</tissue>
    </source>
</reference>
<evidence type="ECO:0000313" key="1">
    <source>
        <dbReference type="EMBL" id="MCI20462.1"/>
    </source>
</evidence>
<dbReference type="EMBL" id="LXQA010119977">
    <property type="protein sequence ID" value="MCI20462.1"/>
    <property type="molecule type" value="Genomic_DNA"/>
</dbReference>
<dbReference type="AlphaFoldDB" id="A0A392Q9A2"/>
<keyword evidence="2" id="KW-1185">Reference proteome</keyword>
<sequence length="35" mass="3808">MVGKAMTVTSREKLASLVHSAKLAIDIPSKLELLR</sequence>
<organism evidence="1 2">
    <name type="scientific">Trifolium medium</name>
    <dbReference type="NCBI Taxonomy" id="97028"/>
    <lineage>
        <taxon>Eukaryota</taxon>
        <taxon>Viridiplantae</taxon>
        <taxon>Streptophyta</taxon>
        <taxon>Embryophyta</taxon>
        <taxon>Tracheophyta</taxon>
        <taxon>Spermatophyta</taxon>
        <taxon>Magnoliopsida</taxon>
        <taxon>eudicotyledons</taxon>
        <taxon>Gunneridae</taxon>
        <taxon>Pentapetalae</taxon>
        <taxon>rosids</taxon>
        <taxon>fabids</taxon>
        <taxon>Fabales</taxon>
        <taxon>Fabaceae</taxon>
        <taxon>Papilionoideae</taxon>
        <taxon>50 kb inversion clade</taxon>
        <taxon>NPAAA clade</taxon>
        <taxon>Hologalegina</taxon>
        <taxon>IRL clade</taxon>
        <taxon>Trifolieae</taxon>
        <taxon>Trifolium</taxon>
    </lineage>
</organism>
<evidence type="ECO:0000313" key="2">
    <source>
        <dbReference type="Proteomes" id="UP000265520"/>
    </source>
</evidence>
<feature type="non-terminal residue" evidence="1">
    <location>
        <position position="35"/>
    </location>
</feature>
<dbReference type="Proteomes" id="UP000265520">
    <property type="component" value="Unassembled WGS sequence"/>
</dbReference>
<comment type="caution">
    <text evidence="1">The sequence shown here is derived from an EMBL/GenBank/DDBJ whole genome shotgun (WGS) entry which is preliminary data.</text>
</comment>
<name>A0A392Q9A2_9FABA</name>
<proteinExistence type="predicted"/>
<protein>
    <submittedName>
        <fullName evidence="1">Symplekin tight junction protein carboxy-terminal protein</fullName>
    </submittedName>
</protein>
<accession>A0A392Q9A2</accession>